<evidence type="ECO:0000256" key="2">
    <source>
        <dbReference type="SAM" id="Phobius"/>
    </source>
</evidence>
<keyword evidence="2" id="KW-0472">Membrane</keyword>
<feature type="region of interest" description="Disordered" evidence="1">
    <location>
        <begin position="1"/>
        <end position="33"/>
    </location>
</feature>
<accession>R4Z4B3</accession>
<keyword evidence="2" id="KW-1133">Transmembrane helix</keyword>
<feature type="compositionally biased region" description="Polar residues" evidence="1">
    <location>
        <begin position="1"/>
        <end position="17"/>
    </location>
</feature>
<comment type="caution">
    <text evidence="3">The sequence shown here is derived from an EMBL/GenBank/DDBJ whole genome shotgun (WGS) entry which is preliminary data.</text>
</comment>
<dbReference type="EMBL" id="CANL01000078">
    <property type="protein sequence ID" value="CCM65754.1"/>
    <property type="molecule type" value="Genomic_DNA"/>
</dbReference>
<name>R4Z4B3_9ACTN</name>
<protein>
    <recommendedName>
        <fullName evidence="5">Flagellin</fullName>
    </recommendedName>
</protein>
<dbReference type="STRING" id="1229780.BN381_80284"/>
<keyword evidence="4" id="KW-1185">Reference proteome</keyword>
<evidence type="ECO:0000256" key="1">
    <source>
        <dbReference type="SAM" id="MobiDB-lite"/>
    </source>
</evidence>
<reference evidence="3 4" key="1">
    <citation type="journal article" date="2013" name="ISME J.">
        <title>Metabolic model for the filamentous 'Candidatus Microthrix parvicella' based on genomic and metagenomic analyses.</title>
        <authorList>
            <person name="Jon McIlroy S."/>
            <person name="Kristiansen R."/>
            <person name="Albertsen M."/>
            <person name="Michael Karst S."/>
            <person name="Rossetti S."/>
            <person name="Lund Nielsen J."/>
            <person name="Tandoi V."/>
            <person name="James Seviour R."/>
            <person name="Nielsen P.H."/>
        </authorList>
    </citation>
    <scope>NUCLEOTIDE SEQUENCE [LARGE SCALE GENOMIC DNA]</scope>
    <source>
        <strain evidence="3 4">RN1</strain>
    </source>
</reference>
<proteinExistence type="predicted"/>
<evidence type="ECO:0008006" key="5">
    <source>
        <dbReference type="Google" id="ProtNLM"/>
    </source>
</evidence>
<feature type="transmembrane region" description="Helical" evidence="2">
    <location>
        <begin position="40"/>
        <end position="62"/>
    </location>
</feature>
<dbReference type="HOGENOM" id="CLU_2552016_0_0_11"/>
<organism evidence="3 4">
    <name type="scientific">Candidatus Neomicrothrix parvicella RN1</name>
    <dbReference type="NCBI Taxonomy" id="1229780"/>
    <lineage>
        <taxon>Bacteria</taxon>
        <taxon>Bacillati</taxon>
        <taxon>Actinomycetota</taxon>
        <taxon>Acidimicrobiia</taxon>
        <taxon>Acidimicrobiales</taxon>
        <taxon>Microthrixaceae</taxon>
        <taxon>Candidatus Neomicrothrix</taxon>
    </lineage>
</organism>
<dbReference type="Proteomes" id="UP000018291">
    <property type="component" value="Unassembled WGS sequence"/>
</dbReference>
<keyword evidence="2" id="KW-0812">Transmembrane</keyword>
<evidence type="ECO:0000313" key="4">
    <source>
        <dbReference type="Proteomes" id="UP000018291"/>
    </source>
</evidence>
<evidence type="ECO:0000313" key="3">
    <source>
        <dbReference type="EMBL" id="CCM65754.1"/>
    </source>
</evidence>
<dbReference type="AlphaFoldDB" id="R4Z4B3"/>
<gene>
    <name evidence="3" type="ORF">BN381_80284</name>
</gene>
<sequence length="82" mass="8888">MNAMATTEQAPMKASQSKARRSDASTAARRRNRRADVAEGVISTAIAVLVIAFLGLLMWMGFRAMFNSATNKANQTIEQIGN</sequence>